<protein>
    <submittedName>
        <fullName evidence="2">Uncharacterized protein</fullName>
    </submittedName>
</protein>
<gene>
    <name evidence="2" type="ORF">Tco_0624311</name>
</gene>
<dbReference type="Proteomes" id="UP001151760">
    <property type="component" value="Unassembled WGS sequence"/>
</dbReference>
<feature type="compositionally biased region" description="Basic and acidic residues" evidence="1">
    <location>
        <begin position="16"/>
        <end position="36"/>
    </location>
</feature>
<reference evidence="2" key="1">
    <citation type="journal article" date="2022" name="Int. J. Mol. Sci.">
        <title>Draft Genome of Tanacetum Coccineum: Genomic Comparison of Closely Related Tanacetum-Family Plants.</title>
        <authorList>
            <person name="Yamashiro T."/>
            <person name="Shiraishi A."/>
            <person name="Nakayama K."/>
            <person name="Satake H."/>
        </authorList>
    </citation>
    <scope>NUCLEOTIDE SEQUENCE</scope>
</reference>
<accession>A0ABQ4WDK8</accession>
<feature type="compositionally biased region" description="Polar residues" evidence="1">
    <location>
        <begin position="79"/>
        <end position="92"/>
    </location>
</feature>
<name>A0ABQ4WDK8_9ASTR</name>
<comment type="caution">
    <text evidence="2">The sequence shown here is derived from an EMBL/GenBank/DDBJ whole genome shotgun (WGS) entry which is preliminary data.</text>
</comment>
<dbReference type="EMBL" id="BQNB010008552">
    <property type="protein sequence ID" value="GJS50949.1"/>
    <property type="molecule type" value="Genomic_DNA"/>
</dbReference>
<evidence type="ECO:0000256" key="1">
    <source>
        <dbReference type="SAM" id="MobiDB-lite"/>
    </source>
</evidence>
<reference evidence="2" key="2">
    <citation type="submission" date="2022-01" db="EMBL/GenBank/DDBJ databases">
        <authorList>
            <person name="Yamashiro T."/>
            <person name="Shiraishi A."/>
            <person name="Satake H."/>
            <person name="Nakayama K."/>
        </authorList>
    </citation>
    <scope>NUCLEOTIDE SEQUENCE</scope>
</reference>
<sequence>MLQHPSRFEIYDFSKKDLARKDENDDTTGIDKDKNDLPYSDKSGKFDFQSMKNKERNDADVESLTNFEVGGKREAKNGNEASSQMDQDSVHPSLNEDDKVGDSSHATGVDSIIEGDVVELTEFEDVDINENVEKEKEEIGNEESNSQMDHVSVNTCLNEDYKVVDDSVTTIPNSITEGTREKLIKNDNVLVDDVLHPIVKCSFKELKMDSLNECDVVILDENKTLEKEKNKISNEKFRLQSLKDNVGAEAINDNVKNCNLVTGDSQHTLEDKTKEGKFN</sequence>
<organism evidence="2 3">
    <name type="scientific">Tanacetum coccineum</name>
    <dbReference type="NCBI Taxonomy" id="301880"/>
    <lineage>
        <taxon>Eukaryota</taxon>
        <taxon>Viridiplantae</taxon>
        <taxon>Streptophyta</taxon>
        <taxon>Embryophyta</taxon>
        <taxon>Tracheophyta</taxon>
        <taxon>Spermatophyta</taxon>
        <taxon>Magnoliopsida</taxon>
        <taxon>eudicotyledons</taxon>
        <taxon>Gunneridae</taxon>
        <taxon>Pentapetalae</taxon>
        <taxon>asterids</taxon>
        <taxon>campanulids</taxon>
        <taxon>Asterales</taxon>
        <taxon>Asteraceae</taxon>
        <taxon>Asteroideae</taxon>
        <taxon>Anthemideae</taxon>
        <taxon>Anthemidinae</taxon>
        <taxon>Tanacetum</taxon>
    </lineage>
</organism>
<evidence type="ECO:0000313" key="2">
    <source>
        <dbReference type="EMBL" id="GJS50949.1"/>
    </source>
</evidence>
<proteinExistence type="predicted"/>
<keyword evidence="3" id="KW-1185">Reference proteome</keyword>
<feature type="region of interest" description="Disordered" evidence="1">
    <location>
        <begin position="16"/>
        <end position="111"/>
    </location>
</feature>
<evidence type="ECO:0000313" key="3">
    <source>
        <dbReference type="Proteomes" id="UP001151760"/>
    </source>
</evidence>